<dbReference type="InterPro" id="IPR000192">
    <property type="entry name" value="Aminotrans_V_dom"/>
</dbReference>
<feature type="active site" evidence="4">
    <location>
        <position position="397"/>
    </location>
</feature>
<sequence>MGTSTWMSDMNEQVDLMREREYPMLKDEIYLDHAGTTLYAKSLMERFATEMISNLYGNPHSASPSSQASTARIDDVRIRVLEFSNADPVDFDVVFVANATAGIKLVMDAFRSRDDGFTYGYHSDSHTSLVGVRETAVESLCLGSNDVEAMISGSLPFFNGGGDGRLALFAYPAQSNMNGRRLPLRWTGQLRTASEGTSKIYTLLDAAALVSTSKLDLGDVRNAPDFTVLSFNKIFGFPDLGALIVRRDSADVLQGRKYFGGGTVETVACIKEQWHEPKVENIHASLEDGTLPMHNIMALGIAMDVHKELYASMDSISEHTLSLAQKLYSSLRLLKHANGADVCRLYVRDAHSFEDKSTQGPIVTFNLMDSHGAWVSNTEVEKLATVRKIHIRTGGLCNPGGIAKALDLSPWELRRNFSAGYRCGGDNDIISGKPTGVIRASLGAMSTLRDIDRFIEFIQEFYVENAPSPSQIPLPPSTENTLYVESLTIFPIKSCGGLPIPPSTDWEVRPEGLAWDREWCLIHKGTGQALSQKRYPRMALLRPSINFATGHLIVTYLDQCLLVPLSPDPSLFEPAQRALGARVCGDNVAAQTYAQPHISAFFSDALAVPCTLARFPAGGAGLTTRHSKAHMQRHQRPKRPPSWASIPGAFPPTPPDSDSECAMAPRPILLSNESPILLVHRASLDALNATIRSTGGKEADAAVFRGNVVVGSRGGGEAYAEDQWGAVRIGGVGFKMLGACRRCYMVCVDQVTGVKDEEPFVTLARTRRFEGKVFFGGHMCVDPGTRGRTIRVGDVVEVEGGGL</sequence>
<dbReference type="Proteomes" id="UP000091956">
    <property type="component" value="Unassembled WGS sequence"/>
</dbReference>
<reference evidence="7 8" key="1">
    <citation type="submission" date="2016-03" db="EMBL/GenBank/DDBJ databases">
        <title>Comparative genomics of Pseudogymnoascus destructans, the fungus causing white-nose syndrome of bats.</title>
        <authorList>
            <person name="Palmer J.M."/>
            <person name="Drees K.P."/>
            <person name="Foster J.T."/>
            <person name="Lindner D.L."/>
        </authorList>
    </citation>
    <scope>NUCLEOTIDE SEQUENCE [LARGE SCALE GENOMIC DNA]</scope>
    <source>
        <strain evidence="7 8">UAMH 10579</strain>
    </source>
</reference>
<dbReference type="InterPro" id="IPR015421">
    <property type="entry name" value="PyrdxlP-dep_Trfase_major"/>
</dbReference>
<feature type="modified residue" description="N6-(pyridoxal phosphate)lysine" evidence="4">
    <location>
        <position position="233"/>
    </location>
</feature>
<dbReference type="AlphaFoldDB" id="A0A2P2SYP6"/>
<dbReference type="SUPFAM" id="SSF53383">
    <property type="entry name" value="PLP-dependent transferases"/>
    <property type="match status" value="1"/>
</dbReference>
<dbReference type="EMBL" id="KV460206">
    <property type="protein sequence ID" value="OBU01416.2"/>
    <property type="molecule type" value="Genomic_DNA"/>
</dbReference>
<feature type="region of interest" description="Disordered" evidence="5">
    <location>
        <begin position="629"/>
        <end position="663"/>
    </location>
</feature>
<dbReference type="InterPro" id="IPR015424">
    <property type="entry name" value="PyrdxlP-dep_Trfase"/>
</dbReference>
<reference evidence="8" key="2">
    <citation type="journal article" date="2018" name="Nat. Commun.">
        <title>Extreme sensitivity to ultraviolet light in the fungal pathogen causing white-nose syndrome of bats.</title>
        <authorList>
            <person name="Palmer J.M."/>
            <person name="Drees K.P."/>
            <person name="Foster J.T."/>
            <person name="Lindner D.L."/>
        </authorList>
    </citation>
    <scope>NUCLEOTIDE SEQUENCE [LARGE SCALE GENOMIC DNA]</scope>
    <source>
        <strain evidence="8">UAMH 10579</strain>
    </source>
</reference>
<dbReference type="STRING" id="342668.A0A2P2SYP6"/>
<comment type="catalytic activity">
    <reaction evidence="4">
        <text>Mo-molybdopterin + L-cysteine + AH2 = thio-Mo-molybdopterin + L-alanine + A + H2O</text>
        <dbReference type="Rhea" id="RHEA:42636"/>
        <dbReference type="ChEBI" id="CHEBI:13193"/>
        <dbReference type="ChEBI" id="CHEBI:15377"/>
        <dbReference type="ChEBI" id="CHEBI:17499"/>
        <dbReference type="ChEBI" id="CHEBI:35235"/>
        <dbReference type="ChEBI" id="CHEBI:57972"/>
        <dbReference type="ChEBI" id="CHEBI:71302"/>
        <dbReference type="ChEBI" id="CHEBI:82685"/>
        <dbReference type="EC" id="2.8.1.9"/>
    </reaction>
</comment>
<comment type="function">
    <text evidence="4">Sulfurates the molybdenum cofactor. Sulfation of molybdenum is essential for xanthine dehydrogenase (XDH) and aldehyde oxidase (ADO) enzymes in which molybdenum cofactor is liganded by 1 oxygen and 1 sulfur atom in active form.</text>
</comment>
<proteinExistence type="inferred from homology"/>
<dbReference type="Pfam" id="PF03476">
    <property type="entry name" value="MOSC_N"/>
    <property type="match status" value="1"/>
</dbReference>
<keyword evidence="8" id="KW-1185">Reference proteome</keyword>
<evidence type="ECO:0000313" key="8">
    <source>
        <dbReference type="Proteomes" id="UP000091956"/>
    </source>
</evidence>
<accession>A0A2P2SYP6</accession>
<gene>
    <name evidence="4" type="primary">hxB</name>
    <name evidence="7" type="ORF">VE01_00614</name>
</gene>
<dbReference type="HAMAP" id="MF_03050">
    <property type="entry name" value="MOCOS"/>
    <property type="match status" value="1"/>
</dbReference>
<evidence type="ECO:0000256" key="3">
    <source>
        <dbReference type="ARBA" id="ARBA00023150"/>
    </source>
</evidence>
<dbReference type="InterPro" id="IPR011037">
    <property type="entry name" value="Pyrv_Knase-like_insert_dom_sf"/>
</dbReference>
<keyword evidence="1 4" id="KW-0808">Transferase</keyword>
<evidence type="ECO:0000256" key="1">
    <source>
        <dbReference type="ARBA" id="ARBA00022679"/>
    </source>
</evidence>
<name>A0A2P2SYP6_9PEZI</name>
<keyword evidence="2 4" id="KW-0663">Pyridoxal phosphate</keyword>
<comment type="similarity">
    <text evidence="4">Belongs to the class-V pyridoxal-phosphate-dependent aminotransferase family. MOCOS subfamily.</text>
</comment>
<keyword evidence="3 4" id="KW-0501">Molybdenum cofactor biosynthesis</keyword>
<dbReference type="PANTHER" id="PTHR14237:SF80">
    <property type="entry name" value="MOLYBDENUM COFACTOR SULFURASE"/>
    <property type="match status" value="1"/>
</dbReference>
<dbReference type="GO" id="GO:0006777">
    <property type="term" value="P:Mo-molybdopterin cofactor biosynthetic process"/>
    <property type="evidence" value="ECO:0007669"/>
    <property type="project" value="UniProtKB-UniRule"/>
</dbReference>
<dbReference type="Pfam" id="PF03473">
    <property type="entry name" value="MOSC"/>
    <property type="match status" value="1"/>
</dbReference>
<dbReference type="Gene3D" id="3.40.640.10">
    <property type="entry name" value="Type I PLP-dependent aspartate aminotransferase-like (Major domain)"/>
    <property type="match status" value="1"/>
</dbReference>
<evidence type="ECO:0000313" key="7">
    <source>
        <dbReference type="EMBL" id="OBU01416.2"/>
    </source>
</evidence>
<evidence type="ECO:0000256" key="2">
    <source>
        <dbReference type="ARBA" id="ARBA00022898"/>
    </source>
</evidence>
<dbReference type="SUPFAM" id="SSF50800">
    <property type="entry name" value="PK beta-barrel domain-like"/>
    <property type="match status" value="1"/>
</dbReference>
<dbReference type="InterPro" id="IPR005303">
    <property type="entry name" value="MOCOS_middle"/>
</dbReference>
<feature type="compositionally biased region" description="Basic residues" evidence="5">
    <location>
        <begin position="629"/>
        <end position="639"/>
    </location>
</feature>
<dbReference type="SUPFAM" id="SSF141673">
    <property type="entry name" value="MOSC N-terminal domain-like"/>
    <property type="match status" value="1"/>
</dbReference>
<dbReference type="GO" id="GO:0030151">
    <property type="term" value="F:molybdenum ion binding"/>
    <property type="evidence" value="ECO:0007669"/>
    <property type="project" value="UniProtKB-UniRule"/>
</dbReference>
<evidence type="ECO:0000256" key="4">
    <source>
        <dbReference type="HAMAP-Rule" id="MF_03050"/>
    </source>
</evidence>
<feature type="domain" description="MOSC" evidence="6">
    <location>
        <begin position="639"/>
        <end position="799"/>
    </location>
</feature>
<evidence type="ECO:0000259" key="6">
    <source>
        <dbReference type="PROSITE" id="PS51340"/>
    </source>
</evidence>
<comment type="cofactor">
    <cofactor evidence="4">
        <name>pyridoxal 5'-phosphate</name>
        <dbReference type="ChEBI" id="CHEBI:597326"/>
    </cofactor>
</comment>
<protein>
    <recommendedName>
        <fullName evidence="4">Molybdenum cofactor sulfurase</fullName>
        <shortName evidence="4">MCS</shortName>
        <shortName evidence="4">MOS</shortName>
        <shortName evidence="4">MoCo sulfurase</shortName>
        <ecNumber evidence="4">2.8.1.9</ecNumber>
    </recommendedName>
    <alternativeName>
        <fullName evidence="4">Molybdenum cofactor sulfurtransferase</fullName>
    </alternativeName>
</protein>
<evidence type="ECO:0000256" key="5">
    <source>
        <dbReference type="SAM" id="MobiDB-lite"/>
    </source>
</evidence>
<dbReference type="InterPro" id="IPR028886">
    <property type="entry name" value="MoCo_sulfurase"/>
</dbReference>
<dbReference type="GO" id="GO:0008265">
    <property type="term" value="F:molybdenum cofactor sulfurtransferase activity"/>
    <property type="evidence" value="ECO:0007669"/>
    <property type="project" value="UniProtKB-UniRule"/>
</dbReference>
<dbReference type="PANTHER" id="PTHR14237">
    <property type="entry name" value="MOLYBDOPTERIN COFACTOR SULFURASE MOSC"/>
    <property type="match status" value="1"/>
</dbReference>
<dbReference type="PROSITE" id="PS51340">
    <property type="entry name" value="MOSC"/>
    <property type="match status" value="1"/>
</dbReference>
<organism evidence="7 8">
    <name type="scientific">Pseudogymnoascus verrucosus</name>
    <dbReference type="NCBI Taxonomy" id="342668"/>
    <lineage>
        <taxon>Eukaryota</taxon>
        <taxon>Fungi</taxon>
        <taxon>Dikarya</taxon>
        <taxon>Ascomycota</taxon>
        <taxon>Pezizomycotina</taxon>
        <taxon>Leotiomycetes</taxon>
        <taxon>Thelebolales</taxon>
        <taxon>Thelebolaceae</taxon>
        <taxon>Pseudogymnoascus</taxon>
    </lineage>
</organism>
<dbReference type="EC" id="2.8.1.9" evidence="4"/>
<dbReference type="GO" id="GO:0030170">
    <property type="term" value="F:pyridoxal phosphate binding"/>
    <property type="evidence" value="ECO:0007669"/>
    <property type="project" value="UniProtKB-UniRule"/>
</dbReference>
<dbReference type="InterPro" id="IPR005302">
    <property type="entry name" value="MoCF_Sase_C"/>
</dbReference>
<dbReference type="GO" id="GO:0016829">
    <property type="term" value="F:lyase activity"/>
    <property type="evidence" value="ECO:0007669"/>
    <property type="project" value="UniProtKB-UniRule"/>
</dbReference>
<dbReference type="Pfam" id="PF00266">
    <property type="entry name" value="Aminotran_5"/>
    <property type="match status" value="1"/>
</dbReference>